<accession>A0A848N0P5</accession>
<protein>
    <recommendedName>
        <fullName evidence="2">Alpha-2-macroglobulin domain-containing protein</fullName>
    </recommendedName>
</protein>
<reference evidence="3 4" key="1">
    <citation type="submission" date="2020-04" db="EMBL/GenBank/DDBJ databases">
        <title>Genome analysis and antimicrobial resistance characteristics of Chryseobacterium aquaticum isolated from farmed salmonids.</title>
        <authorList>
            <person name="Saticioglu I.B."/>
            <person name="Duman M."/>
            <person name="Altun S."/>
        </authorList>
    </citation>
    <scope>NUCLEOTIDE SEQUENCE [LARGE SCALE GENOMIC DNA]</scope>
    <source>
        <strain evidence="3 4">C-174</strain>
    </source>
</reference>
<comment type="caution">
    <text evidence="3">The sequence shown here is derived from an EMBL/GenBank/DDBJ whole genome shotgun (WGS) entry which is preliminary data.</text>
</comment>
<gene>
    <name evidence="3" type="ORF">HIO71_02805</name>
</gene>
<evidence type="ECO:0000259" key="2">
    <source>
        <dbReference type="SMART" id="SM01360"/>
    </source>
</evidence>
<dbReference type="InterPro" id="IPR041246">
    <property type="entry name" value="Bact_MG10"/>
</dbReference>
<dbReference type="Pfam" id="PF00207">
    <property type="entry name" value="A2M"/>
    <property type="match status" value="1"/>
</dbReference>
<dbReference type="InterPro" id="IPR002890">
    <property type="entry name" value="MG2"/>
</dbReference>
<dbReference type="InterPro" id="IPR051802">
    <property type="entry name" value="YfhM-like"/>
</dbReference>
<dbReference type="PANTHER" id="PTHR40094">
    <property type="entry name" value="ALPHA-2-MACROGLOBULIN HOMOLOG"/>
    <property type="match status" value="1"/>
</dbReference>
<dbReference type="SMART" id="SM01360">
    <property type="entry name" value="A2M"/>
    <property type="match status" value="1"/>
</dbReference>
<dbReference type="Gene3D" id="2.60.40.1930">
    <property type="match status" value="1"/>
</dbReference>
<evidence type="ECO:0000313" key="3">
    <source>
        <dbReference type="EMBL" id="NMR33134.1"/>
    </source>
</evidence>
<proteinExistence type="inferred from homology"/>
<name>A0A848N0P5_9FLAO</name>
<evidence type="ECO:0000313" key="4">
    <source>
        <dbReference type="Proteomes" id="UP000548067"/>
    </source>
</evidence>
<feature type="domain" description="Alpha-2-macroglobulin" evidence="2">
    <location>
        <begin position="1223"/>
        <end position="1313"/>
    </location>
</feature>
<dbReference type="SUPFAM" id="SSF48239">
    <property type="entry name" value="Terpenoid cyclases/Protein prenyltransferases"/>
    <property type="match status" value="1"/>
</dbReference>
<dbReference type="InterPro" id="IPR001599">
    <property type="entry name" value="Macroglobln_a2"/>
</dbReference>
<organism evidence="3 4">
    <name type="scientific">Chryseobacterium aquaticum</name>
    <dbReference type="NCBI Taxonomy" id="452084"/>
    <lineage>
        <taxon>Bacteria</taxon>
        <taxon>Pseudomonadati</taxon>
        <taxon>Bacteroidota</taxon>
        <taxon>Flavobacteriia</taxon>
        <taxon>Flavobacteriales</taxon>
        <taxon>Weeksellaceae</taxon>
        <taxon>Chryseobacterium group</taxon>
        <taxon>Chryseobacterium</taxon>
    </lineage>
</organism>
<comment type="similarity">
    <text evidence="1">Belongs to the protease inhibitor I39 (alpha-2-macroglobulin) family. Bacterial alpha-2-macroglobulin subfamily.</text>
</comment>
<dbReference type="InterPro" id="IPR008930">
    <property type="entry name" value="Terpenoid_cyclase/PrenylTrfase"/>
</dbReference>
<dbReference type="Pfam" id="PF01835">
    <property type="entry name" value="MG2"/>
    <property type="match status" value="1"/>
</dbReference>
<dbReference type="PANTHER" id="PTHR40094:SF1">
    <property type="entry name" value="UBIQUITIN DOMAIN-CONTAINING PROTEIN"/>
    <property type="match status" value="1"/>
</dbReference>
<sequence length="1984" mass="228366">MQRYSKISFLFLLFINFSMVFSQNYYDQQWKKVQINSSKGTFKSNLPIILDIQNQAMKENNALQLIRSLKAEFSIVNQTSDDDKNDSASQFFAKLQTSEKKLKGDDLLVYKVLLSGFMFDYYNEHSWEINGRTNMNSQDVSQIETWSKLDFKNYLNKNFKELDQQSQAMKKVSFVKYKDAFSNTDDVLYFPTLKDWYFLRKISFLSNNELFTKNELTENRAVINTIFDELIAQNSGNSKLYFMHQKLSENCEFTQCKDKLEKLQSIVKSDIDGDYKVLVMEEVMNELIIKNKQKEALEIANLAKTQYPKSLFLENIKNKENQITNPYLGLKYEEQTQSNKPIHLIAEFKNVSAFSINIYEVKDDFQSFIQYTKSPYNNAFTKVKKTLLRKESYQLNDPKDYKLHKTSFEIKPLPSGIYMIEYLVSGSDVKEETAHQNLYVLVSNHKIIYQNKNVKNNLLNELKLVNAENGKPVNNENLTFFEFVDNKTLNKIAGKTDARGIFKFPESKSTNYYRTYLIHQPKANDFQVMDVYGERYYGNSDQNKITRTKAQIFTDRAIYRPGQTVYFKVINTRIEKEIEGVASELKQKITLLDANNDIVSFQEFTTNEFGSYHGSFILPKGKLNGQFNLITSGENNGFKYFNIEEYKRPKFEVTFEPVKEEYKYGQTIELKGKAMMFSGVALSNTNVNYEIKKQNIRWRYFPWYPNDNDNENSILGEVKTNEKGEFIIKLDLKKDEKLEGIQIDNYSINASVTDINGETQSENTNLKVSSVSHYIKADQLNDVFADESVKLKVETKSYNEQNLKKSYQVKLSKLETPDRIFRDNFKSEVQNFPQFSKEEFINKFPHDRFDKNDELKNLKTSVVILNGAKRNEESLDLGKLEAGDYQLELYNIEGKDTIKSTQNFSVWDKKSLKPNQKTFLSVLEPKNEFSRGEKAKIYAYSAIPDALTNIFVQNGSGKTVSEVRQFQNGVLEYVIDIPKEKDVNRLNIQFQVVAFNDVQTQTIGLKIKDSEQPLKIETTTFRDKIEPNSKEKWSVKILGNEKEKINAEVLANMYDMSLEQFAANSFDWQKLYTPYSFFNSYDVRENLAQKYYQKRIGYYSGKFVSIPQFSWFDRNLGFVSDADGDGVLDRDDSCPTVPGLPEYNGCPKPKMMKAMEIESSIALPAASPRDGNIEEVVVLGYSKTVTRAKSSAASVTVQSEDAELDKDNKSLDKIPVRQNLNETAFFYPDLKTDSEGNVNFEFTSPEALTKWKLMFLAHTKDARAATLEKEVVTQKEFSVTPNYPRFLREGDKLNLQSKLSNLTSRKLSGSASLQILDAFTNEDISSKFNLNSNIQNFDLSENGNSVLTWKIKVPNNVSSIILKVVAKAGQYSDGEQKAVAILPNRMLVTDAIPVFVKEGETKTFVLDNLKNANSTTISNVSNTLELTTNPIWEIMFALPSLKNDQNNSADVIFNKWFADVLASEIFKANPKLKTVFEEYQSKGLLNSNLEKNQELKQLLLEETPWVLESKNETEQMEKLALLFDANTMKNSINQDWDDFKKLQNPDGGFSWYSGYPSSYSTSLYILKNLGKINSWLKDNVKDYQSSEQKELFANLVKYVDNEIDKYYDVKTENIWTNWSLDYLDTRNYWEKDYPLKGKGATLKTLVKQKAKTAKITDFTFFGLHRAALLMNDYGLKDVSDKLLNYLKETSVDSKTQGVYWKQNLDDWGWFSSKVVNHAGALEAFNKLKPNDQKFIEDMKIWLITQKEVNSWGSSRGTSEVIFTILNSGKSWTTSESDKATIIWGGKELKPETQATGYIKSVIKTDVLDKNLATVTVTKPGAGIVQGGLFWQYYEDLDKIKSSENYISVSKELYKKVKTVNDEELQKISSKTPLKVGDKVTVRMILNTDRPMEFIHIKDMRPAGFEPLNVISGYHWKNSLGYYQSTKDASTNFYIQYMPKGKYVFEYDYVANASGKFSNGITTIQNYYAPQMNSHTKGTNIEIAE</sequence>
<dbReference type="Gene3D" id="1.50.10.20">
    <property type="match status" value="1"/>
</dbReference>
<dbReference type="RefSeq" id="WP_169320236.1">
    <property type="nucleotide sequence ID" value="NZ_JABCJF010000001.1"/>
</dbReference>
<dbReference type="GO" id="GO:0004866">
    <property type="term" value="F:endopeptidase inhibitor activity"/>
    <property type="evidence" value="ECO:0007669"/>
    <property type="project" value="InterPro"/>
</dbReference>
<evidence type="ECO:0000256" key="1">
    <source>
        <dbReference type="ARBA" id="ARBA00010556"/>
    </source>
</evidence>
<dbReference type="Pfam" id="PF17973">
    <property type="entry name" value="bMG10"/>
    <property type="match status" value="1"/>
</dbReference>
<dbReference type="Proteomes" id="UP000548067">
    <property type="component" value="Unassembled WGS sequence"/>
</dbReference>
<dbReference type="EMBL" id="JABCJF010000001">
    <property type="protein sequence ID" value="NMR33134.1"/>
    <property type="molecule type" value="Genomic_DNA"/>
</dbReference>